<dbReference type="EMBL" id="DS122733">
    <property type="protein sequence ID" value="EAX77642.1"/>
    <property type="molecule type" value="Genomic_DNA"/>
</dbReference>
<evidence type="ECO:0000313" key="3">
    <source>
        <dbReference type="EMBL" id="EAX65455.1"/>
    </source>
</evidence>
<dbReference type="EMBL" id="DS113270">
    <property type="protein sequence ID" value="EAY14491.1"/>
    <property type="molecule type" value="Genomic_DNA"/>
</dbReference>
<organism evidence="19 20">
    <name type="scientific">Trichomonas vaginalis (strain ATCC PRA-98 / G3)</name>
    <dbReference type="NCBI Taxonomy" id="412133"/>
    <lineage>
        <taxon>Eukaryota</taxon>
        <taxon>Metamonada</taxon>
        <taxon>Parabasalia</taxon>
        <taxon>Trichomonadida</taxon>
        <taxon>Trichomonadidae</taxon>
        <taxon>Trichomonas</taxon>
    </lineage>
</organism>
<evidence type="ECO:0000313" key="11">
    <source>
        <dbReference type="EMBL" id="EAX82564.1"/>
    </source>
</evidence>
<dbReference type="EMBL" id="DS151533">
    <property type="protein sequence ID" value="EAX64484.1"/>
    <property type="molecule type" value="Genomic_DNA"/>
</dbReference>
<dbReference type="VEuPathDB" id="TrichDB:TVAGG3_1089530"/>
<dbReference type="EMBL" id="DS116590">
    <property type="protein sequence ID" value="EAX82564.1"/>
    <property type="molecule type" value="Genomic_DNA"/>
</dbReference>
<dbReference type="VEuPathDB" id="TrichDB:TVAGG3_1088010"/>
<evidence type="ECO:0000313" key="5">
    <source>
        <dbReference type="EMBL" id="EAX68733.1"/>
    </source>
</evidence>
<sequence>MTILFVVRESTFDVGSIGTLTAPAKMDLLLISYRIKTFYMYEMNNILDKGLNVKLTNENIVEFTETGAVYKDVELLNKRAKGRSRNMNKGWKPIKIYVNDGSGGSNIKYAESYRVYALKGEKPSFKNSYSNAYPQKLTDGEVDDMNDSKNINRNGDRDAWNLFTISQLKVKL</sequence>
<name>A2DD73_TRIV3</name>
<reference evidence="19" key="2">
    <citation type="journal article" date="2007" name="Science">
        <title>Draft genome sequence of the sexually transmitted pathogen Trichomonas vaginalis.</title>
        <authorList>
            <person name="Carlton J.M."/>
            <person name="Hirt R.P."/>
            <person name="Silva J.C."/>
            <person name="Delcher A.L."/>
            <person name="Schatz M."/>
            <person name="Zhao Q."/>
            <person name="Wortman J.R."/>
            <person name="Bidwell S.L."/>
            <person name="Alsmark U.C.M."/>
            <person name="Besteiro S."/>
            <person name="Sicheritz-Ponten T."/>
            <person name="Noel C.J."/>
            <person name="Dacks J.B."/>
            <person name="Foster P.G."/>
            <person name="Simillion C."/>
            <person name="Van de Peer Y."/>
            <person name="Miranda-Saavedra D."/>
            <person name="Barton G.J."/>
            <person name="Westrop G.D."/>
            <person name="Mueller S."/>
            <person name="Dessi D."/>
            <person name="Fiori P.L."/>
            <person name="Ren Q."/>
            <person name="Paulsen I."/>
            <person name="Zhang H."/>
            <person name="Bastida-Corcuera F.D."/>
            <person name="Simoes-Barbosa A."/>
            <person name="Brown M.T."/>
            <person name="Hayes R.D."/>
            <person name="Mukherjee M."/>
            <person name="Okumura C.Y."/>
            <person name="Schneider R."/>
            <person name="Smith A.J."/>
            <person name="Vanacova S."/>
            <person name="Villalvazo M."/>
            <person name="Haas B.J."/>
            <person name="Pertea M."/>
            <person name="Feldblyum T.V."/>
            <person name="Utterback T.R."/>
            <person name="Shu C.L."/>
            <person name="Osoegawa K."/>
            <person name="de Jong P.J."/>
            <person name="Hrdy I."/>
            <person name="Horvathova L."/>
            <person name="Zubacova Z."/>
            <person name="Dolezal P."/>
            <person name="Malik S.B."/>
            <person name="Logsdon J.M. Jr."/>
            <person name="Henze K."/>
            <person name="Gupta A."/>
            <person name="Wang C.C."/>
            <person name="Dunne R.L."/>
            <person name="Upcroft J.A."/>
            <person name="Upcroft P."/>
            <person name="White O."/>
            <person name="Salzberg S.L."/>
            <person name="Tang P."/>
            <person name="Chiu C.-H."/>
            <person name="Lee Y.-S."/>
            <person name="Embley T.M."/>
            <person name="Coombs G.H."/>
            <person name="Mottram J.C."/>
            <person name="Tachezy J."/>
            <person name="Fraser-Liggett C.M."/>
            <person name="Johnson P.J."/>
        </authorList>
    </citation>
    <scope>NUCLEOTIDE SEQUENCE [LARGE SCALE GENOMIC DNA]</scope>
    <source>
        <strain evidence="19">G3</strain>
    </source>
</reference>
<evidence type="ECO:0000313" key="8">
    <source>
        <dbReference type="EMBL" id="EAX77642.1"/>
    </source>
</evidence>
<dbReference type="EMBL" id="DS116963">
    <property type="protein sequence ID" value="EAX82115.1"/>
    <property type="molecule type" value="Genomic_DNA"/>
</dbReference>
<evidence type="ECO:0000313" key="10">
    <source>
        <dbReference type="EMBL" id="EAX82115.1"/>
    </source>
</evidence>
<dbReference type="KEGG" id="tva:5467092"/>
<dbReference type="VEuPathDB" id="TrichDB:TVAG_TEG_DS113270_4_3"/>
<evidence type="ECO:0000313" key="14">
    <source>
        <dbReference type="EMBL" id="EAX91869.1"/>
    </source>
</evidence>
<evidence type="ECO:0000313" key="20">
    <source>
        <dbReference type="Proteomes" id="UP000001542"/>
    </source>
</evidence>
<evidence type="ECO:0000313" key="12">
    <source>
        <dbReference type="EMBL" id="EAX83511.1"/>
    </source>
</evidence>
<evidence type="ECO:0000313" key="7">
    <source>
        <dbReference type="EMBL" id="EAX74420.1"/>
    </source>
</evidence>
<dbReference type="VEuPathDB" id="TrichDB:TVAGG3_0813270"/>
<dbReference type="VEuPathDB" id="TrichDB:TVAGG3_1090530"/>
<dbReference type="EMBL" id="DS144311">
    <property type="protein sequence ID" value="EAX67137.1"/>
    <property type="molecule type" value="Genomic_DNA"/>
</dbReference>
<evidence type="ECO:0000313" key="2">
    <source>
        <dbReference type="EMBL" id="EAX64484.1"/>
    </source>
</evidence>
<dbReference type="EMBL" id="DS115191">
    <property type="protein sequence ID" value="EAX84809.1"/>
    <property type="molecule type" value="Genomic_DNA"/>
</dbReference>
<evidence type="ECO:0000313" key="6">
    <source>
        <dbReference type="EMBL" id="EAX73381.1"/>
    </source>
</evidence>
<keyword evidence="20" id="KW-1185">Reference proteome</keyword>
<dbReference type="EMBL" id="DS117730">
    <property type="protein sequence ID" value="EAX81324.1"/>
    <property type="molecule type" value="Genomic_DNA"/>
</dbReference>
<dbReference type="AlphaFoldDB" id="A2DD73"/>
<dbReference type="EMBL" id="DS113376">
    <property type="protein sequence ID" value="EAY08518.1"/>
    <property type="molecule type" value="Genomic_DNA"/>
</dbReference>
<evidence type="ECO:0000313" key="9">
    <source>
        <dbReference type="EMBL" id="EAX81324.1"/>
    </source>
</evidence>
<reference evidence="19" key="1">
    <citation type="submission" date="2006-10" db="EMBL/GenBank/DDBJ databases">
        <authorList>
            <person name="Amadeo P."/>
            <person name="Zhao Q."/>
            <person name="Wortman J."/>
            <person name="Fraser-Liggett C."/>
            <person name="Carlton J."/>
        </authorList>
    </citation>
    <scope>NUCLEOTIDE SEQUENCE</scope>
    <source>
        <strain evidence="19">G3</strain>
    </source>
</reference>
<dbReference type="Proteomes" id="UP000001542">
    <property type="component" value="Unassembled WGS sequence"/>
</dbReference>
<proteinExistence type="predicted"/>
<dbReference type="EMBL" id="DS128206">
    <property type="protein sequence ID" value="EAX74420.1"/>
    <property type="molecule type" value="Genomic_DNA"/>
</dbReference>
<dbReference type="VEuPathDB" id="TrichDB:TVAGG3_0840560"/>
<accession>A2DD73</accession>
<protein>
    <submittedName>
        <fullName evidence="19">Uncharacterized protein</fullName>
    </submittedName>
</protein>
<evidence type="ECO:0000313" key="18">
    <source>
        <dbReference type="EMBL" id="EAY14491.1"/>
    </source>
</evidence>
<evidence type="ECO:0000313" key="16">
    <source>
        <dbReference type="EMBL" id="EAY08518.1"/>
    </source>
</evidence>
<dbReference type="EMBL" id="DS114005">
    <property type="protein sequence ID" value="EAX91869.1"/>
    <property type="molecule type" value="Genomic_DNA"/>
</dbReference>
<dbReference type="EMBL" id="DS148765">
    <property type="protein sequence ID" value="EAX65455.1"/>
    <property type="molecule type" value="Genomic_DNA"/>
</dbReference>
<dbReference type="VEuPathDB" id="TrichDB:TVAGG3_0344670"/>
<dbReference type="EMBL" id="DS152559">
    <property type="protein sequence ID" value="EAX64103.1"/>
    <property type="molecule type" value="Genomic_DNA"/>
</dbReference>
<dbReference type="VEuPathDB" id="TrichDB:TVAGG3_0307250"/>
<dbReference type="EMBL" id="DS140218">
    <property type="protein sequence ID" value="EAX68733.1"/>
    <property type="molecule type" value="Genomic_DNA"/>
</dbReference>
<dbReference type="EMBL" id="DS113189">
    <property type="protein sequence ID" value="EAY21552.1"/>
    <property type="molecule type" value="Genomic_DNA"/>
</dbReference>
<evidence type="ECO:0000313" key="1">
    <source>
        <dbReference type="EMBL" id="EAX64103.1"/>
    </source>
</evidence>
<evidence type="ECO:0000313" key="4">
    <source>
        <dbReference type="EMBL" id="EAX67137.1"/>
    </source>
</evidence>
<dbReference type="EMBL" id="DS113362">
    <property type="protein sequence ID" value="EAY09229.1"/>
    <property type="molecule type" value="Genomic_DNA"/>
</dbReference>
<dbReference type="VEuPathDB" id="TrichDB:TVAGG3_0338780"/>
<evidence type="ECO:0000313" key="13">
    <source>
        <dbReference type="EMBL" id="EAX84809.1"/>
    </source>
</evidence>
<dbReference type="EMBL" id="DS115893">
    <property type="protein sequence ID" value="EAX83511.1"/>
    <property type="molecule type" value="Genomic_DNA"/>
</dbReference>
<gene>
    <name evidence="19" type="ORF">TVAG_013170</name>
    <name evidence="13" type="ORF">TVAG_060600</name>
    <name evidence="1" type="ORF">TVAG_135810</name>
    <name evidence="7" type="ORF">TVAG_139870</name>
    <name evidence="8" type="ORF">TVAG_141340</name>
    <name evidence="12" type="ORF">TVAG_152150</name>
    <name evidence="10" type="ORF">TVAG_175080</name>
    <name evidence="15" type="ORF">TVAG_175510</name>
    <name evidence="17" type="ORF">TVAG_309180</name>
    <name evidence="14" type="ORF">TVAG_324170</name>
    <name evidence="9" type="ORF">TVAG_422110</name>
    <name evidence="18" type="ORF">TVAG_426850</name>
    <name evidence="11" type="ORF">TVAG_427910</name>
    <name evidence="6" type="ORF">TVAG_428390</name>
    <name evidence="16" type="ORF">TVAG_487420</name>
    <name evidence="3" type="ORF">TVAG_509270</name>
    <name evidence="5" type="ORF">TVAG_518390</name>
    <name evidence="4" type="ORF">TVAG_560980</name>
    <name evidence="2" type="ORF">TVAG_565220</name>
</gene>
<evidence type="ECO:0000313" key="17">
    <source>
        <dbReference type="EMBL" id="EAY09229.1"/>
    </source>
</evidence>
<evidence type="ECO:0000313" key="19">
    <source>
        <dbReference type="EMBL" id="EAY21552.1"/>
    </source>
</evidence>
<dbReference type="EMBL" id="DS130193">
    <property type="protein sequence ID" value="EAX73381.1"/>
    <property type="molecule type" value="Genomic_DNA"/>
</dbReference>
<evidence type="ECO:0000313" key="15">
    <source>
        <dbReference type="EMBL" id="EAX99782.1"/>
    </source>
</evidence>
<dbReference type="EMBL" id="DS113625">
    <property type="protein sequence ID" value="EAX99782.1"/>
    <property type="molecule type" value="Genomic_DNA"/>
</dbReference>